<evidence type="ECO:0000313" key="2">
    <source>
        <dbReference type="EMBL" id="MBW2961768.1"/>
    </source>
</evidence>
<dbReference type="EMBL" id="JAHWDF010000007">
    <property type="protein sequence ID" value="MBW2961768.1"/>
    <property type="molecule type" value="Genomic_DNA"/>
</dbReference>
<keyword evidence="3" id="KW-1185">Reference proteome</keyword>
<feature type="chain" id="PRO_5047448731" evidence="1">
    <location>
        <begin position="27"/>
        <end position="566"/>
    </location>
</feature>
<keyword evidence="1" id="KW-0732">Signal</keyword>
<accession>A0ABS6W3S7</accession>
<evidence type="ECO:0000256" key="1">
    <source>
        <dbReference type="SAM" id="SignalP"/>
    </source>
</evidence>
<dbReference type="RefSeq" id="WP_219040057.1">
    <property type="nucleotide sequence ID" value="NZ_JAHWDF010000007.1"/>
</dbReference>
<organism evidence="2 3">
    <name type="scientific">Mesonia aestuariivivens</name>
    <dbReference type="NCBI Taxonomy" id="2796128"/>
    <lineage>
        <taxon>Bacteria</taxon>
        <taxon>Pseudomonadati</taxon>
        <taxon>Bacteroidota</taxon>
        <taxon>Flavobacteriia</taxon>
        <taxon>Flavobacteriales</taxon>
        <taxon>Flavobacteriaceae</taxon>
        <taxon>Mesonia</taxon>
    </lineage>
</organism>
<feature type="signal peptide" evidence="1">
    <location>
        <begin position="1"/>
        <end position="26"/>
    </location>
</feature>
<comment type="caution">
    <text evidence="2">The sequence shown here is derived from an EMBL/GenBank/DDBJ whole genome shotgun (WGS) entry which is preliminary data.</text>
</comment>
<evidence type="ECO:0000313" key="3">
    <source>
        <dbReference type="Proteomes" id="UP000719267"/>
    </source>
</evidence>
<reference evidence="2 3" key="1">
    <citation type="submission" date="2021-07" db="EMBL/GenBank/DDBJ databases">
        <title>Mesonia aestuariivivens sp. nov., isolated from a tidal flat.</title>
        <authorList>
            <person name="Kim Y.-O."/>
            <person name="Yoon J.-H."/>
        </authorList>
    </citation>
    <scope>NUCLEOTIDE SEQUENCE [LARGE SCALE GENOMIC DNA]</scope>
    <source>
        <strain evidence="2 3">JHPTF-M18</strain>
    </source>
</reference>
<proteinExistence type="predicted"/>
<dbReference type="Proteomes" id="UP000719267">
    <property type="component" value="Unassembled WGS sequence"/>
</dbReference>
<gene>
    <name evidence="2" type="ORF">KW502_08150</name>
</gene>
<protein>
    <submittedName>
        <fullName evidence="2">DUF4957 domain-containing protein</fullName>
    </submittedName>
</protein>
<name>A0ABS6W3S7_9FLAO</name>
<sequence>MRTNIIHKIKLSNLLVLFTLIALTWACESDDDFSAEGETRMFTPGEISVQSYEDRAELTWDASLFTSGIQEIYTAQVAEDSLFTTPSEIVVEKQTDTSGVIFTDQELEVRQQYYVRVKVAALADRPESKWSVSRGFSIRGVQKLYPVLSPSILATSVKVNWEITAGVTEFKLQEYTQDETDPTAEKVLVGDPFSIEISDDEAQNGSKVIENLDPDTKYNIDLYKGPVSIGYRSFKTKEESDYAAILTPADDIVTIVNNSQDGDVIGLEPGVYETGGSSFFIDGKTIVIESISNDPNDTKINFKEFTLNNSGAGITLRGLELDGTDAGALYLINLTSGNGNGDTAAFTDVFIDNCKIHDVATSAFRANRGSDGAYSMNTFNIDYSTFYDFAPGNYAFLHAEELVVNEVNLSNSTFYRTGDLFIRYRKEVSASPVFNINYCTINSIGFADNYTLLDVNDVQFSFNFKNNILANIPRPGGTAREDLIRMSNATSSASFTFNNFFNLTNGDVDDPQPVTIPEQSFITQENIFNVDLGWDDSTTDFTLPSDSELQNASSTGGAIGDPKWWF</sequence>